<protein>
    <submittedName>
        <fullName evidence="3">Outer membrane protein</fullName>
    </submittedName>
</protein>
<dbReference type="Pfam" id="PF13018">
    <property type="entry name" value="ESPR"/>
    <property type="match status" value="1"/>
</dbReference>
<proteinExistence type="predicted"/>
<dbReference type="AlphaFoldDB" id="F2BXU6"/>
<name>F2BXU6_9FIRM</name>
<accession>F2BXU6</accession>
<dbReference type="InterPro" id="IPR024973">
    <property type="entry name" value="ESPR"/>
</dbReference>
<evidence type="ECO:0000313" key="3">
    <source>
        <dbReference type="EMBL" id="EGF12884.1"/>
    </source>
</evidence>
<organism evidence="3 4">
    <name type="scientific">Dialister micraerophilus DSM 19965</name>
    <dbReference type="NCBI Taxonomy" id="888062"/>
    <lineage>
        <taxon>Bacteria</taxon>
        <taxon>Bacillati</taxon>
        <taxon>Bacillota</taxon>
        <taxon>Negativicutes</taxon>
        <taxon>Veillonellales</taxon>
        <taxon>Veillonellaceae</taxon>
        <taxon>Dialister</taxon>
    </lineage>
</organism>
<dbReference type="RefSeq" id="WP_007556308.1">
    <property type="nucleotide sequence ID" value="NZ_GL878519.1"/>
</dbReference>
<reference evidence="3 4" key="1">
    <citation type="submission" date="2011-02" db="EMBL/GenBank/DDBJ databases">
        <authorList>
            <person name="Muzny D."/>
            <person name="Qin X."/>
            <person name="Deng J."/>
            <person name="Jiang H."/>
            <person name="Liu Y."/>
            <person name="Qu J."/>
            <person name="Song X.-Z."/>
            <person name="Zhang L."/>
            <person name="Thornton R."/>
            <person name="Coyle M."/>
            <person name="Francisco L."/>
            <person name="Jackson L."/>
            <person name="Javaid M."/>
            <person name="Korchina V."/>
            <person name="Kovar C."/>
            <person name="Mata R."/>
            <person name="Mathew T."/>
            <person name="Ngo R."/>
            <person name="Nguyen L."/>
            <person name="Nguyen N."/>
            <person name="Okwuonu G."/>
            <person name="Ongeri F."/>
            <person name="Pham C."/>
            <person name="Simmons D."/>
            <person name="Wilczek-Boney K."/>
            <person name="Hale W."/>
            <person name="Jakkamsetti A."/>
            <person name="Pham P."/>
            <person name="Ruth R."/>
            <person name="San Lucas F."/>
            <person name="Warren J."/>
            <person name="Zhang J."/>
            <person name="Zhao Z."/>
            <person name="Zhou C."/>
            <person name="Zhu D."/>
            <person name="Lee S."/>
            <person name="Bess C."/>
            <person name="Blankenburg K."/>
            <person name="Forbes L."/>
            <person name="Fu Q."/>
            <person name="Gubbala S."/>
            <person name="Hirani K."/>
            <person name="Jayaseelan J.C."/>
            <person name="Lara F."/>
            <person name="Munidasa M."/>
            <person name="Palculict T."/>
            <person name="Patil S."/>
            <person name="Pu L.-L."/>
            <person name="Saada N."/>
            <person name="Tang L."/>
            <person name="Weissenberger G."/>
            <person name="Zhu Y."/>
            <person name="Hemphill L."/>
            <person name="Shang Y."/>
            <person name="Youmans B."/>
            <person name="Ayvaz T."/>
            <person name="Ross M."/>
            <person name="Santibanez J."/>
            <person name="Aqrawi P."/>
            <person name="Gross S."/>
            <person name="Joshi V."/>
            <person name="Fowler G."/>
            <person name="Nazareth L."/>
            <person name="Reid J."/>
            <person name="Worley K."/>
            <person name="Petrosino J."/>
            <person name="Highlander S."/>
            <person name="Gibbs R."/>
        </authorList>
    </citation>
    <scope>NUCLEOTIDE SEQUENCE [LARGE SCALE GENOMIC DNA]</scope>
    <source>
        <strain evidence="3 4">DSM 19965</strain>
    </source>
</reference>
<keyword evidence="1" id="KW-0812">Transmembrane</keyword>
<dbReference type="HOGENOM" id="CLU_2568340_0_0_9"/>
<feature type="domain" description="ESPR" evidence="2">
    <location>
        <begin position="1"/>
        <end position="41"/>
    </location>
</feature>
<gene>
    <name evidence="3" type="primary">xadA</name>
    <name evidence="3" type="ORF">HMPREF9083_1014</name>
</gene>
<comment type="caution">
    <text evidence="3">The sequence shown here is derived from an EMBL/GenBank/DDBJ whole genome shotgun (WGS) entry which is preliminary data.</text>
</comment>
<dbReference type="EMBL" id="AFBB01000020">
    <property type="protein sequence ID" value="EGF12884.1"/>
    <property type="molecule type" value="Genomic_DNA"/>
</dbReference>
<keyword evidence="4" id="KW-1185">Reference proteome</keyword>
<evidence type="ECO:0000313" key="4">
    <source>
        <dbReference type="Proteomes" id="UP000003503"/>
    </source>
</evidence>
<evidence type="ECO:0000259" key="2">
    <source>
        <dbReference type="Pfam" id="PF13018"/>
    </source>
</evidence>
<feature type="transmembrane region" description="Helical" evidence="1">
    <location>
        <begin position="37"/>
        <end position="54"/>
    </location>
</feature>
<evidence type="ECO:0000256" key="1">
    <source>
        <dbReference type="SAM" id="Phobius"/>
    </source>
</evidence>
<sequence length="81" mass="9282">MNRIYRRVWSKIRNSWVVTSEIAKGYCRGNIKSNRNVSVILASIILFGCMSAPFTTSAVDLTPEEQKICDKRIIFDGRNNK</sequence>
<keyword evidence="1" id="KW-0472">Membrane</keyword>
<dbReference type="Proteomes" id="UP000003503">
    <property type="component" value="Unassembled WGS sequence"/>
</dbReference>
<keyword evidence="1" id="KW-1133">Transmembrane helix</keyword>